<accession>A0A6J5H952</accession>
<feature type="compositionally biased region" description="Basic and acidic residues" evidence="1">
    <location>
        <begin position="7"/>
        <end position="20"/>
    </location>
</feature>
<evidence type="ECO:0000256" key="1">
    <source>
        <dbReference type="SAM" id="MobiDB-lite"/>
    </source>
</evidence>
<keyword evidence="3" id="KW-1185">Reference proteome</keyword>
<organism evidence="2 3">
    <name type="scientific">Paraburkholderia fynbosensis</name>
    <dbReference type="NCBI Taxonomy" id="1200993"/>
    <lineage>
        <taxon>Bacteria</taxon>
        <taxon>Pseudomonadati</taxon>
        <taxon>Pseudomonadota</taxon>
        <taxon>Betaproteobacteria</taxon>
        <taxon>Burkholderiales</taxon>
        <taxon>Burkholderiaceae</taxon>
        <taxon>Paraburkholderia</taxon>
    </lineage>
</organism>
<gene>
    <name evidence="2" type="ORF">LMG27177_07630</name>
</gene>
<name>A0A6J5H952_9BURK</name>
<proteinExistence type="predicted"/>
<feature type="region of interest" description="Disordered" evidence="1">
    <location>
        <begin position="1"/>
        <end position="30"/>
    </location>
</feature>
<evidence type="ECO:0000313" key="2">
    <source>
        <dbReference type="EMBL" id="CAB3810947.1"/>
    </source>
</evidence>
<evidence type="ECO:0000313" key="3">
    <source>
        <dbReference type="Proteomes" id="UP000494252"/>
    </source>
</evidence>
<dbReference type="EMBL" id="CADIKI010000061">
    <property type="protein sequence ID" value="CAB3810947.1"/>
    <property type="molecule type" value="Genomic_DNA"/>
</dbReference>
<dbReference type="Proteomes" id="UP000494252">
    <property type="component" value="Unassembled WGS sequence"/>
</dbReference>
<sequence length="218" mass="23909">MVVRTPAADRPRPGHPLSDRRRLRNSRPRPAQRFARWLSRGRLIAGAARLLSLVLMARRSKVGCGRPPPGTHTADQRGVRTHRIALRPGGSPAPGRSSRLVLRRYARRQASRPPSAGAKIKEPARTVEVACFLSYCLLTATDQLILMLQRRVADLWRHAANGVSAPVNWADLNQTLLAELAGLSAEGAVSDAELRARLDALVAANRQRRPAQPRISCA</sequence>
<dbReference type="AlphaFoldDB" id="A0A6J5H952"/>
<protein>
    <submittedName>
        <fullName evidence="2">Uncharacterized protein</fullName>
    </submittedName>
</protein>
<reference evidence="2 3" key="1">
    <citation type="submission" date="2020-04" db="EMBL/GenBank/DDBJ databases">
        <authorList>
            <person name="De Canck E."/>
        </authorList>
    </citation>
    <scope>NUCLEOTIDE SEQUENCE [LARGE SCALE GENOMIC DNA]</scope>
    <source>
        <strain evidence="2 3">LMG 27177</strain>
    </source>
</reference>